<keyword evidence="3" id="KW-1185">Reference proteome</keyword>
<gene>
    <name evidence="2" type="ORF">V1479_22040</name>
</gene>
<accession>A0ABV3WZ94</accession>
<organism evidence="2 3">
    <name type="scientific">Neoaquamicrobium sediminum</name>
    <dbReference type="NCBI Taxonomy" id="1849104"/>
    <lineage>
        <taxon>Bacteria</taxon>
        <taxon>Pseudomonadati</taxon>
        <taxon>Pseudomonadota</taxon>
        <taxon>Alphaproteobacteria</taxon>
        <taxon>Hyphomicrobiales</taxon>
        <taxon>Phyllobacteriaceae</taxon>
        <taxon>Neoaquamicrobium</taxon>
    </lineage>
</organism>
<dbReference type="RefSeq" id="WP_368804771.1">
    <property type="nucleotide sequence ID" value="NZ_JAZHFV010000008.1"/>
</dbReference>
<evidence type="ECO:0000313" key="3">
    <source>
        <dbReference type="Proteomes" id="UP001559025"/>
    </source>
</evidence>
<evidence type="ECO:0008006" key="4">
    <source>
        <dbReference type="Google" id="ProtNLM"/>
    </source>
</evidence>
<feature type="compositionally biased region" description="Polar residues" evidence="1">
    <location>
        <begin position="1"/>
        <end position="24"/>
    </location>
</feature>
<name>A0ABV3WZ94_9HYPH</name>
<dbReference type="EMBL" id="JAZHFV010000008">
    <property type="protein sequence ID" value="MEX4010002.1"/>
    <property type="molecule type" value="Genomic_DNA"/>
</dbReference>
<proteinExistence type="predicted"/>
<comment type="caution">
    <text evidence="2">The sequence shown here is derived from an EMBL/GenBank/DDBJ whole genome shotgun (WGS) entry which is preliminary data.</text>
</comment>
<feature type="region of interest" description="Disordered" evidence="1">
    <location>
        <begin position="1"/>
        <end position="26"/>
    </location>
</feature>
<protein>
    <recommendedName>
        <fullName evidence="4">Terminase small subunit</fullName>
    </recommendedName>
</protein>
<evidence type="ECO:0000313" key="2">
    <source>
        <dbReference type="EMBL" id="MEX4010002.1"/>
    </source>
</evidence>
<dbReference type="Proteomes" id="UP001559025">
    <property type="component" value="Unassembled WGS sequence"/>
</dbReference>
<evidence type="ECO:0000256" key="1">
    <source>
        <dbReference type="SAM" id="MobiDB-lite"/>
    </source>
</evidence>
<reference evidence="2 3" key="1">
    <citation type="submission" date="2024-01" db="EMBL/GenBank/DDBJ databases">
        <title>New evidence supports the origin of RcGTA from prophage.</title>
        <authorList>
            <person name="Xu Y."/>
            <person name="Liu B."/>
            <person name="Chen F."/>
        </authorList>
    </citation>
    <scope>NUCLEOTIDE SEQUENCE [LARGE SCALE GENOMIC DNA]</scope>
    <source>
        <strain evidence="2 3">CBW1107-2</strain>
    </source>
</reference>
<sequence length="186" mass="20029">MADSDNTTTLPSVTPSQTSRTASTIRFADCGATPTDPVLSLSRAWSEAHTAMAEQCLRQQRLETELLECGQSSQNVDGKPARRAGGRSGIKQAYAKAKAAEALAVAREQELLERLPQTPAHSLAGIAAKLTVILTELEDNTDLTDFPAPHLRSALEDLTRLMDQANVDAFPVSDSEQEIADDIFHA</sequence>